<organism evidence="1 2">
    <name type="scientific">Frateuria aurantia (strain ATCC 33424 / DSM 6220 / KCTC 2777 / LMG 1558 / NBRC 3245 / NCIMB 13370)</name>
    <name type="common">Acetobacter aurantius</name>
    <dbReference type="NCBI Taxonomy" id="767434"/>
    <lineage>
        <taxon>Bacteria</taxon>
        <taxon>Pseudomonadati</taxon>
        <taxon>Pseudomonadota</taxon>
        <taxon>Gammaproteobacteria</taxon>
        <taxon>Lysobacterales</taxon>
        <taxon>Rhodanobacteraceae</taxon>
        <taxon>Frateuria</taxon>
    </lineage>
</organism>
<gene>
    <name evidence="1" type="ordered locus">Fraau_0125</name>
</gene>
<name>H8L0J8_FRAAD</name>
<dbReference type="KEGG" id="fau:Fraau_0125"/>
<sequence length="61" mass="6899">MAGLIYHEPLPAWNRPEMKDLQRLDPDLLKALDALLDERSVTRAGKHRQASCHEPHAFPAA</sequence>
<keyword evidence="2" id="KW-1185">Reference proteome</keyword>
<proteinExistence type="predicted"/>
<protein>
    <submittedName>
        <fullName evidence="1">Uncharacterized protein</fullName>
    </submittedName>
</protein>
<reference evidence="1" key="1">
    <citation type="submission" date="2012-02" db="EMBL/GenBank/DDBJ databases">
        <title>The complete genome of Frateuria aurantia DSM 6220.</title>
        <authorList>
            <consortium name="US DOE Joint Genome Institute (JGI-PGF)"/>
            <person name="Lucas S."/>
            <person name="Copeland A."/>
            <person name="Lapidus A."/>
            <person name="Glavina del Rio T."/>
            <person name="Dalin E."/>
            <person name="Tice H."/>
            <person name="Bruce D."/>
            <person name="Goodwin L."/>
            <person name="Pitluck S."/>
            <person name="Peters L."/>
            <person name="Ovchinnikova G."/>
            <person name="Teshima H."/>
            <person name="Kyrpides N."/>
            <person name="Mavromatis K."/>
            <person name="Ivanova N."/>
            <person name="Brettin T."/>
            <person name="Detter J.C."/>
            <person name="Han C."/>
            <person name="Larimer F."/>
            <person name="Land M."/>
            <person name="Hauser L."/>
            <person name="Markowitz V."/>
            <person name="Cheng J.-F."/>
            <person name="Hugenholtz P."/>
            <person name="Woyke T."/>
            <person name="Wu D."/>
            <person name="Brambilla E."/>
            <person name="Klenk H.-P."/>
            <person name="Eisen J.A."/>
        </authorList>
    </citation>
    <scope>NUCLEOTIDE SEQUENCE</scope>
    <source>
        <strain evidence="1">DSM 6220</strain>
    </source>
</reference>
<evidence type="ECO:0000313" key="1">
    <source>
        <dbReference type="EMBL" id="AFC84624.1"/>
    </source>
</evidence>
<dbReference type="AlphaFoldDB" id="H8L0J8"/>
<dbReference type="HOGENOM" id="CLU_2915814_0_0_6"/>
<dbReference type="Proteomes" id="UP000005234">
    <property type="component" value="Chromosome"/>
</dbReference>
<dbReference type="EMBL" id="CP003350">
    <property type="protein sequence ID" value="AFC84624.1"/>
    <property type="molecule type" value="Genomic_DNA"/>
</dbReference>
<evidence type="ECO:0000313" key="2">
    <source>
        <dbReference type="Proteomes" id="UP000005234"/>
    </source>
</evidence>
<accession>H8L0J8</accession>